<evidence type="ECO:0000259" key="4">
    <source>
        <dbReference type="PROSITE" id="PS51767"/>
    </source>
</evidence>
<dbReference type="PROSITE" id="PS51767">
    <property type="entry name" value="PEPTIDASE_A1"/>
    <property type="match status" value="1"/>
</dbReference>
<dbReference type="InterPro" id="IPR034164">
    <property type="entry name" value="Pepsin-like_dom"/>
</dbReference>
<keyword evidence="2" id="KW-0812">Transmembrane</keyword>
<reference evidence="5" key="2">
    <citation type="journal article" date="2020" name="Nat. Commun.">
        <title>Large-scale genome sequencing of mycorrhizal fungi provides insights into the early evolution of symbiotic traits.</title>
        <authorList>
            <person name="Miyauchi S."/>
            <person name="Kiss E."/>
            <person name="Kuo A."/>
            <person name="Drula E."/>
            <person name="Kohler A."/>
            <person name="Sanchez-Garcia M."/>
            <person name="Morin E."/>
            <person name="Andreopoulos B."/>
            <person name="Barry K.W."/>
            <person name="Bonito G."/>
            <person name="Buee M."/>
            <person name="Carver A."/>
            <person name="Chen C."/>
            <person name="Cichocki N."/>
            <person name="Clum A."/>
            <person name="Culley D."/>
            <person name="Crous P.W."/>
            <person name="Fauchery L."/>
            <person name="Girlanda M."/>
            <person name="Hayes R.D."/>
            <person name="Keri Z."/>
            <person name="LaButti K."/>
            <person name="Lipzen A."/>
            <person name="Lombard V."/>
            <person name="Magnuson J."/>
            <person name="Maillard F."/>
            <person name="Murat C."/>
            <person name="Nolan M."/>
            <person name="Ohm R.A."/>
            <person name="Pangilinan J."/>
            <person name="Pereira M.F."/>
            <person name="Perotto S."/>
            <person name="Peter M."/>
            <person name="Pfister S."/>
            <person name="Riley R."/>
            <person name="Sitrit Y."/>
            <person name="Stielow J.B."/>
            <person name="Szollosi G."/>
            <person name="Zifcakova L."/>
            <person name="Stursova M."/>
            <person name="Spatafora J.W."/>
            <person name="Tedersoo L."/>
            <person name="Vaario L.M."/>
            <person name="Yamada A."/>
            <person name="Yan M."/>
            <person name="Wang P."/>
            <person name="Xu J."/>
            <person name="Bruns T."/>
            <person name="Baldrian P."/>
            <person name="Vilgalys R."/>
            <person name="Dunand C."/>
            <person name="Henrissat B."/>
            <person name="Grigoriev I.V."/>
            <person name="Hibbett D."/>
            <person name="Nagy L.G."/>
            <person name="Martin F.M."/>
        </authorList>
    </citation>
    <scope>NUCLEOTIDE SEQUENCE</scope>
    <source>
        <strain evidence="5">Prilba</strain>
    </source>
</reference>
<accession>A0A9P5T6K8</accession>
<dbReference type="Gene3D" id="2.40.70.10">
    <property type="entry name" value="Acid Proteases"/>
    <property type="match status" value="2"/>
</dbReference>
<keyword evidence="5" id="KW-0378">Hydrolase</keyword>
<evidence type="ECO:0000256" key="2">
    <source>
        <dbReference type="SAM" id="Phobius"/>
    </source>
</evidence>
<feature type="domain" description="Peptidase A1" evidence="4">
    <location>
        <begin position="52"/>
        <end position="415"/>
    </location>
</feature>
<reference evidence="5" key="1">
    <citation type="submission" date="2019-10" db="EMBL/GenBank/DDBJ databases">
        <authorList>
            <consortium name="DOE Joint Genome Institute"/>
            <person name="Kuo A."/>
            <person name="Miyauchi S."/>
            <person name="Kiss E."/>
            <person name="Drula E."/>
            <person name="Kohler A."/>
            <person name="Sanchez-Garcia M."/>
            <person name="Andreopoulos B."/>
            <person name="Barry K.W."/>
            <person name="Bonito G."/>
            <person name="Buee M."/>
            <person name="Carver A."/>
            <person name="Chen C."/>
            <person name="Cichocki N."/>
            <person name="Clum A."/>
            <person name="Culley D."/>
            <person name="Crous P.W."/>
            <person name="Fauchery L."/>
            <person name="Girlanda M."/>
            <person name="Hayes R."/>
            <person name="Keri Z."/>
            <person name="LaButti K."/>
            <person name="Lipzen A."/>
            <person name="Lombard V."/>
            <person name="Magnuson J."/>
            <person name="Maillard F."/>
            <person name="Morin E."/>
            <person name="Murat C."/>
            <person name="Nolan M."/>
            <person name="Ohm R."/>
            <person name="Pangilinan J."/>
            <person name="Pereira M."/>
            <person name="Perotto S."/>
            <person name="Peter M."/>
            <person name="Riley R."/>
            <person name="Sitrit Y."/>
            <person name="Stielow B."/>
            <person name="Szollosi G."/>
            <person name="Zifcakova L."/>
            <person name="Stursova M."/>
            <person name="Spatafora J.W."/>
            <person name="Tedersoo L."/>
            <person name="Vaario L.-M."/>
            <person name="Yamada A."/>
            <person name="Yan M."/>
            <person name="Wang P."/>
            <person name="Xu J."/>
            <person name="Bruns T."/>
            <person name="Baldrian P."/>
            <person name="Vilgalys R."/>
            <person name="Henrissat B."/>
            <person name="Grigoriev I.V."/>
            <person name="Hibbett D."/>
            <person name="Nagy L.G."/>
            <person name="Martin F.M."/>
        </authorList>
    </citation>
    <scope>NUCLEOTIDE SEQUENCE</scope>
    <source>
        <strain evidence="5">Prilba</strain>
    </source>
</reference>
<dbReference type="GO" id="GO:0004190">
    <property type="term" value="F:aspartic-type endopeptidase activity"/>
    <property type="evidence" value="ECO:0007669"/>
    <property type="project" value="InterPro"/>
</dbReference>
<organism evidence="5 6">
    <name type="scientific">Russula ochroleuca</name>
    <dbReference type="NCBI Taxonomy" id="152965"/>
    <lineage>
        <taxon>Eukaryota</taxon>
        <taxon>Fungi</taxon>
        <taxon>Dikarya</taxon>
        <taxon>Basidiomycota</taxon>
        <taxon>Agaricomycotina</taxon>
        <taxon>Agaricomycetes</taxon>
        <taxon>Russulales</taxon>
        <taxon>Russulaceae</taxon>
        <taxon>Russula</taxon>
    </lineage>
</organism>
<dbReference type="Pfam" id="PF00026">
    <property type="entry name" value="Asp"/>
    <property type="match status" value="1"/>
</dbReference>
<evidence type="ECO:0000313" key="6">
    <source>
        <dbReference type="Proteomes" id="UP000759537"/>
    </source>
</evidence>
<protein>
    <submittedName>
        <fullName evidence="5">Acid protease</fullName>
    </submittedName>
</protein>
<dbReference type="InterPro" id="IPR033121">
    <property type="entry name" value="PEPTIDASE_A1"/>
</dbReference>
<dbReference type="Proteomes" id="UP000759537">
    <property type="component" value="Unassembled WGS sequence"/>
</dbReference>
<comment type="caution">
    <text evidence="5">The sequence shown here is derived from an EMBL/GenBank/DDBJ whole genome shotgun (WGS) entry which is preliminary data.</text>
</comment>
<keyword evidence="2" id="KW-0472">Membrane</keyword>
<keyword evidence="2" id="KW-1133">Transmembrane helix</keyword>
<dbReference type="PANTHER" id="PTHR47966:SF6">
    <property type="entry name" value="PEPTIDASE A1 DOMAIN-CONTAINING PROTEIN"/>
    <property type="match status" value="1"/>
</dbReference>
<proteinExistence type="inferred from homology"/>
<feature type="chain" id="PRO_5040407294" evidence="3">
    <location>
        <begin position="22"/>
        <end position="569"/>
    </location>
</feature>
<feature type="transmembrane region" description="Helical" evidence="2">
    <location>
        <begin position="477"/>
        <end position="499"/>
    </location>
</feature>
<feature type="signal peptide" evidence="3">
    <location>
        <begin position="1"/>
        <end position="21"/>
    </location>
</feature>
<keyword evidence="6" id="KW-1185">Reference proteome</keyword>
<keyword evidence="3" id="KW-0732">Signal</keyword>
<evidence type="ECO:0000256" key="1">
    <source>
        <dbReference type="ARBA" id="ARBA00007447"/>
    </source>
</evidence>
<comment type="similarity">
    <text evidence="1">Belongs to the peptidase A1 family.</text>
</comment>
<sequence>MFSPLSVLLPILFHASFHVAALHFSINGKPTYSQFYKRDHISGLDNALNLNYFTNITLGEQQFSVSIDTGRQAIFCFCFCFLTSELQLLTSSDLWVAGNIVNSNDTGVSTGVQYAVGNVYGNVRTAPLTFLNFSVPGQAFIQVNSSSTYPAGQGLIGLGPNVGSNVHDALKKQPQGDTVLDRIFRQDPSTPNILTVLLSRSNDPTEQYPGEITVSDILPGMQNISNQPKLTVKSVPSSRSGDQHWQVLLDPDGIIGPDGQPMVLSTKVSGTTNSSSLTTIFDTGFTLNQVPKNVSDAIYSRIPGAEFVNVTATGPVWTMPCNVEVNITMLFGNISIPIHPLDTSFSLNASSGQICVGGVRIISMGSRHMVHGLTLFQFQPITTGASPDFDMILGMAFLRNAYLLINYGDFVDGTTTKAPPYVQLFSVTDPATAHQDFVQTRLGGVDTTGLQVLSEQPASSPDRVSSTHHEDHRTRTIVISVVAGSLVLASFAGAAYIILKRRRRRNFVTRPDFSAVDTGLSYQHTAYHPLQHAPPGEAHLVQGYHAEVGYASVYDPYAETARAQAAPVH</sequence>
<dbReference type="GO" id="GO:0006508">
    <property type="term" value="P:proteolysis"/>
    <property type="evidence" value="ECO:0007669"/>
    <property type="project" value="UniProtKB-KW"/>
</dbReference>
<dbReference type="OrthoDB" id="15189at2759"/>
<dbReference type="AlphaFoldDB" id="A0A9P5T6K8"/>
<gene>
    <name evidence="5" type="ORF">DFH94DRAFT_100411</name>
</gene>
<evidence type="ECO:0000313" key="5">
    <source>
        <dbReference type="EMBL" id="KAF8476620.1"/>
    </source>
</evidence>
<name>A0A9P5T6K8_9AGAM</name>
<dbReference type="InterPro" id="IPR021109">
    <property type="entry name" value="Peptidase_aspartic_dom_sf"/>
</dbReference>
<dbReference type="SUPFAM" id="SSF50630">
    <property type="entry name" value="Acid proteases"/>
    <property type="match status" value="1"/>
</dbReference>
<evidence type="ECO:0000256" key="3">
    <source>
        <dbReference type="SAM" id="SignalP"/>
    </source>
</evidence>
<keyword evidence="5" id="KW-0645">Protease</keyword>
<dbReference type="EMBL" id="WHVB01000014">
    <property type="protein sequence ID" value="KAF8476620.1"/>
    <property type="molecule type" value="Genomic_DNA"/>
</dbReference>
<dbReference type="CDD" id="cd05471">
    <property type="entry name" value="pepsin_like"/>
    <property type="match status" value="1"/>
</dbReference>
<dbReference type="PANTHER" id="PTHR47966">
    <property type="entry name" value="BETA-SITE APP-CLEAVING ENZYME, ISOFORM A-RELATED"/>
    <property type="match status" value="1"/>
</dbReference>
<dbReference type="InterPro" id="IPR001461">
    <property type="entry name" value="Aspartic_peptidase_A1"/>
</dbReference>